<proteinExistence type="predicted"/>
<accession>A0AAE4BZJ5</accession>
<feature type="signal peptide" evidence="1">
    <location>
        <begin position="1"/>
        <end position="18"/>
    </location>
</feature>
<reference evidence="2" key="1">
    <citation type="submission" date="2023-07" db="EMBL/GenBank/DDBJ databases">
        <title>Sorghum-associated microbial communities from plants grown in Nebraska, USA.</title>
        <authorList>
            <person name="Schachtman D."/>
        </authorList>
    </citation>
    <scope>NUCLEOTIDE SEQUENCE</scope>
    <source>
        <strain evidence="2">DS2114</strain>
    </source>
</reference>
<evidence type="ECO:0000313" key="3">
    <source>
        <dbReference type="Proteomes" id="UP001184828"/>
    </source>
</evidence>
<sequence length="334" mass="35996">MSSPFVFGLALAVLTAPAWSTTWSGTYVGGGPGVSFYVQLVESQGGTIVGRFKQVSVDKDNKLNTLDVPLSGAANGEQFVGRIEAGWANGDNIVVSGKRTPGGIQISGATGLRANLRAGTEEDEARALAALRQGAQQAIAAGELQKSREQQERNLKRRVESLHGILSGASSYVENGSFTYRNYAAYPKKYEATTAKLESTLDKLRATPGSGGEAGGRRTQLSSSMLHSKIDGTEHPHIEVRHAYEKSMRDWKDLDAKLSAATKACLEPTPVDLDVKAFQLACIRVPTVRGLVKTAGENSTTEFFKIRDVYKSELAKQEALLVEANRVSRSYDGR</sequence>
<organism evidence="2 3">
    <name type="scientific">Variovorax paradoxus</name>
    <dbReference type="NCBI Taxonomy" id="34073"/>
    <lineage>
        <taxon>Bacteria</taxon>
        <taxon>Pseudomonadati</taxon>
        <taxon>Pseudomonadota</taxon>
        <taxon>Betaproteobacteria</taxon>
        <taxon>Burkholderiales</taxon>
        <taxon>Comamonadaceae</taxon>
        <taxon>Variovorax</taxon>
    </lineage>
</organism>
<evidence type="ECO:0000256" key="1">
    <source>
        <dbReference type="SAM" id="SignalP"/>
    </source>
</evidence>
<dbReference type="AlphaFoldDB" id="A0AAE4BZJ5"/>
<dbReference type="RefSeq" id="WP_309928956.1">
    <property type="nucleotide sequence ID" value="NZ_JAVDQZ010000006.1"/>
</dbReference>
<dbReference type="EMBL" id="JAVDQZ010000006">
    <property type="protein sequence ID" value="MDR6428042.1"/>
    <property type="molecule type" value="Genomic_DNA"/>
</dbReference>
<gene>
    <name evidence="2" type="ORF">J2738_004197</name>
</gene>
<feature type="chain" id="PRO_5042241872" evidence="1">
    <location>
        <begin position="19"/>
        <end position="334"/>
    </location>
</feature>
<name>A0AAE4BZJ5_VARPD</name>
<protein>
    <submittedName>
        <fullName evidence="2">Uncharacterized protein</fullName>
    </submittedName>
</protein>
<dbReference type="Proteomes" id="UP001184828">
    <property type="component" value="Unassembled WGS sequence"/>
</dbReference>
<keyword evidence="1" id="KW-0732">Signal</keyword>
<evidence type="ECO:0000313" key="2">
    <source>
        <dbReference type="EMBL" id="MDR6428042.1"/>
    </source>
</evidence>
<dbReference type="Gene3D" id="3.30.830.10">
    <property type="entry name" value="Metalloenzyme, LuxS/M16 peptidase-like"/>
    <property type="match status" value="1"/>
</dbReference>
<comment type="caution">
    <text evidence="2">The sequence shown here is derived from an EMBL/GenBank/DDBJ whole genome shotgun (WGS) entry which is preliminary data.</text>
</comment>